<feature type="binding site" evidence="12">
    <location>
        <position position="254"/>
    </location>
    <ligand>
        <name>Mg(2+)</name>
        <dbReference type="ChEBI" id="CHEBI:18420"/>
    </ligand>
</feature>
<dbReference type="Pfam" id="PF01557">
    <property type="entry name" value="FAA_hydrolase"/>
    <property type="match status" value="1"/>
</dbReference>
<dbReference type="EMBL" id="LDAU01000026">
    <property type="protein sequence ID" value="KRX10511.1"/>
    <property type="molecule type" value="Genomic_DNA"/>
</dbReference>
<sequence>MQKIAKQLNKIGQQGLLSKQNFNFSTTITEKSFIEVSKDSPFPIQNVPFGVYQTQFSQKSICVAIGDNILDINNLIQQGLFNNFSESTRKTLQQENLNQFFALPKQERSAVREYIQHLLSESSNQKEQIRNSLMKQNKVEMALPVEVGDYTDFYASRKHAENVGEMFRGKDNKLMDNWLHMPIGYHGRASTISISKTLKRPNGQFELGKFGPEKRLDIELEMAMIVGGPGNQIGNAVDIKNSEEFVAGYSIMNDWSARQIQRVEYVPLGPFLGKSFQTNISPWVVLPEAIENFKQLIKPQPGILPYLTSENLYNYDIPLQVYLRPKDCKEKFLISESNMKNLYWTFQQMIAHHTVNGCSLRAGDMFGSGTISGENAQKEAGSLLELSWGASKPIELGNGEKRTFLEDGDTIILSGGKRLPSGQYIGFGDLETTVLPANIL</sequence>
<feature type="binding site" evidence="11">
    <location>
        <position position="168"/>
    </location>
    <ligand>
        <name>substrate</name>
    </ligand>
</feature>
<evidence type="ECO:0000256" key="2">
    <source>
        <dbReference type="ARBA" id="ARBA00010211"/>
    </source>
</evidence>
<feature type="binding site" evidence="12">
    <location>
        <position position="152"/>
    </location>
    <ligand>
        <name>Ca(2+)</name>
        <dbReference type="ChEBI" id="CHEBI:29108"/>
    </ligand>
</feature>
<dbReference type="PANTHER" id="PTHR43069">
    <property type="entry name" value="FUMARYLACETOACETASE"/>
    <property type="match status" value="1"/>
</dbReference>
<keyword evidence="5 13" id="KW-0378">Hydrolase</keyword>
<dbReference type="GO" id="GO:0006559">
    <property type="term" value="P:L-phenylalanine catabolic process"/>
    <property type="evidence" value="ECO:0007669"/>
    <property type="project" value="UniProtKB-UniRule"/>
</dbReference>
<evidence type="ECO:0000256" key="9">
    <source>
        <dbReference type="ARBA" id="ARBA00023232"/>
    </source>
</evidence>
<evidence type="ECO:0000256" key="4">
    <source>
        <dbReference type="ARBA" id="ARBA00022723"/>
    </source>
</evidence>
<feature type="active site" description="Proton acceptor" evidence="10">
    <location>
        <position position="159"/>
    </location>
</feature>
<evidence type="ECO:0000259" key="14">
    <source>
        <dbReference type="Pfam" id="PF01557"/>
    </source>
</evidence>
<feature type="binding site" evidence="12">
    <location>
        <position position="278"/>
    </location>
    <ligand>
        <name>Mg(2+)</name>
        <dbReference type="ChEBI" id="CHEBI:18420"/>
    </ligand>
</feature>
<dbReference type="PANTHER" id="PTHR43069:SF2">
    <property type="entry name" value="FUMARYLACETOACETASE"/>
    <property type="match status" value="1"/>
</dbReference>
<evidence type="ECO:0000256" key="10">
    <source>
        <dbReference type="PIRSR" id="PIRSR605959-1"/>
    </source>
</evidence>
<evidence type="ECO:0000256" key="11">
    <source>
        <dbReference type="PIRSR" id="PIRSR605959-2"/>
    </source>
</evidence>
<dbReference type="SUPFAM" id="SSF63433">
    <property type="entry name" value="Fumarylacetoacetate hydrolase, FAH, N-terminal domain"/>
    <property type="match status" value="1"/>
</dbReference>
<dbReference type="InterPro" id="IPR036462">
    <property type="entry name" value="Fumarylacetoacetase_N_sf"/>
</dbReference>
<dbReference type="GO" id="GO:0046872">
    <property type="term" value="F:metal ion binding"/>
    <property type="evidence" value="ECO:0007669"/>
    <property type="project" value="UniProtKB-UniRule"/>
</dbReference>
<dbReference type="NCBIfam" id="TIGR01266">
    <property type="entry name" value="fum_ac_acetase"/>
    <property type="match status" value="1"/>
</dbReference>
<comment type="cofactor">
    <cofactor evidence="13">
        <name>Mg(2+)</name>
        <dbReference type="ChEBI" id="CHEBI:18420"/>
    </cofactor>
    <cofactor evidence="13">
        <name>Ca(2+)</name>
        <dbReference type="ChEBI" id="CHEBI:29108"/>
    </cofactor>
</comment>
<feature type="binding site" evidence="12">
    <location>
        <position position="254"/>
    </location>
    <ligand>
        <name>Ca(2+)</name>
        <dbReference type="ChEBI" id="CHEBI:29108"/>
    </ligand>
</feature>
<feature type="binding site" evidence="11">
    <location>
        <position position="154"/>
    </location>
    <ligand>
        <name>substrate</name>
    </ligand>
</feature>
<gene>
    <name evidence="16" type="ORF">PPERSA_01523</name>
</gene>
<keyword evidence="4 12" id="KW-0479">Metal-binding</keyword>
<comment type="catalytic activity">
    <reaction evidence="13">
        <text>4-fumarylacetoacetate + H2O = acetoacetate + fumarate + H(+)</text>
        <dbReference type="Rhea" id="RHEA:10244"/>
        <dbReference type="ChEBI" id="CHEBI:13705"/>
        <dbReference type="ChEBI" id="CHEBI:15377"/>
        <dbReference type="ChEBI" id="CHEBI:15378"/>
        <dbReference type="ChEBI" id="CHEBI:18034"/>
        <dbReference type="ChEBI" id="CHEBI:29806"/>
        <dbReference type="EC" id="3.7.1.2"/>
    </reaction>
</comment>
<evidence type="ECO:0000256" key="6">
    <source>
        <dbReference type="ARBA" id="ARBA00022837"/>
    </source>
</evidence>
<evidence type="ECO:0000256" key="7">
    <source>
        <dbReference type="ARBA" id="ARBA00022842"/>
    </source>
</evidence>
<dbReference type="OMA" id="YWTAAQQ"/>
<dbReference type="InterPro" id="IPR015377">
    <property type="entry name" value="Fumarylacetoacetase_N"/>
</dbReference>
<feature type="binding site" evidence="12">
    <location>
        <position position="219"/>
    </location>
    <ligand>
        <name>Ca(2+)</name>
        <dbReference type="ChEBI" id="CHEBI:29108"/>
    </ligand>
</feature>
<comment type="caution">
    <text evidence="16">The sequence shown here is derived from an EMBL/GenBank/DDBJ whole genome shotgun (WGS) entry which is preliminary data.</text>
</comment>
<reference evidence="16 17" key="1">
    <citation type="journal article" date="2015" name="Sci. Rep.">
        <title>Genome of the facultative scuticociliatosis pathogen Pseudocohnilembus persalinus provides insight into its virulence through horizontal gene transfer.</title>
        <authorList>
            <person name="Xiong J."/>
            <person name="Wang G."/>
            <person name="Cheng J."/>
            <person name="Tian M."/>
            <person name="Pan X."/>
            <person name="Warren A."/>
            <person name="Jiang C."/>
            <person name="Yuan D."/>
            <person name="Miao W."/>
        </authorList>
    </citation>
    <scope>NUCLEOTIDE SEQUENCE [LARGE SCALE GENOMIC DNA]</scope>
    <source>
        <strain evidence="16">36N120E</strain>
    </source>
</reference>
<keyword evidence="8 13" id="KW-0828">Tyrosine catabolism</keyword>
<accession>A0A0V0R7P0</accession>
<evidence type="ECO:0000313" key="16">
    <source>
        <dbReference type="EMBL" id="KRX10511.1"/>
    </source>
</evidence>
<feature type="domain" description="Fumarylacetoacetase N-terminal" evidence="15">
    <location>
        <begin position="45"/>
        <end position="144"/>
    </location>
</feature>
<dbReference type="OrthoDB" id="9971669at2759"/>
<evidence type="ECO:0000259" key="15">
    <source>
        <dbReference type="Pfam" id="PF09298"/>
    </source>
</evidence>
<organism evidence="16 17">
    <name type="scientific">Pseudocohnilembus persalinus</name>
    <name type="common">Ciliate</name>
    <dbReference type="NCBI Taxonomy" id="266149"/>
    <lineage>
        <taxon>Eukaryota</taxon>
        <taxon>Sar</taxon>
        <taxon>Alveolata</taxon>
        <taxon>Ciliophora</taxon>
        <taxon>Intramacronucleata</taxon>
        <taxon>Oligohymenophorea</taxon>
        <taxon>Scuticociliatia</taxon>
        <taxon>Philasterida</taxon>
        <taxon>Pseudocohnilembidae</taxon>
        <taxon>Pseudocohnilembus</taxon>
    </lineage>
</organism>
<dbReference type="InterPro" id="IPR011234">
    <property type="entry name" value="Fumarylacetoacetase-like_C"/>
</dbReference>
<comment type="similarity">
    <text evidence="2 13">Belongs to the FAH family.</text>
</comment>
<dbReference type="Gene3D" id="3.90.850.10">
    <property type="entry name" value="Fumarylacetoacetase-like, C-terminal domain"/>
    <property type="match status" value="1"/>
</dbReference>
<evidence type="ECO:0000256" key="12">
    <source>
        <dbReference type="PIRSR" id="PIRSR605959-3"/>
    </source>
</evidence>
<evidence type="ECO:0000256" key="8">
    <source>
        <dbReference type="ARBA" id="ARBA00022878"/>
    </source>
</evidence>
<evidence type="ECO:0000256" key="1">
    <source>
        <dbReference type="ARBA" id="ARBA00004782"/>
    </source>
</evidence>
<dbReference type="InParanoid" id="A0A0V0R7P0"/>
<proteinExistence type="inferred from homology"/>
<evidence type="ECO:0000256" key="3">
    <source>
        <dbReference type="ARBA" id="ARBA00012094"/>
    </source>
</evidence>
<dbReference type="EC" id="3.7.1.2" evidence="3 13"/>
<feature type="binding site" evidence="12">
    <location>
        <position position="274"/>
    </location>
    <ligand>
        <name>Mg(2+)</name>
        <dbReference type="ChEBI" id="CHEBI:18420"/>
    </ligand>
</feature>
<dbReference type="Gene3D" id="2.30.30.230">
    <property type="entry name" value="Fumarylacetoacetase, N-terminal domain"/>
    <property type="match status" value="1"/>
</dbReference>
<feature type="binding site" evidence="12">
    <location>
        <position position="221"/>
    </location>
    <ligand>
        <name>Ca(2+)</name>
        <dbReference type="ChEBI" id="CHEBI:29108"/>
    </ligand>
</feature>
<feature type="binding site" evidence="11">
    <location>
        <position position="261"/>
    </location>
    <ligand>
        <name>substrate</name>
    </ligand>
</feature>
<dbReference type="Proteomes" id="UP000054937">
    <property type="component" value="Unassembled WGS sequence"/>
</dbReference>
<feature type="domain" description="Fumarylacetoacetase-like C-terminal" evidence="14">
    <location>
        <begin position="150"/>
        <end position="434"/>
    </location>
</feature>
<dbReference type="GO" id="GO:0004334">
    <property type="term" value="F:fumarylacetoacetase activity"/>
    <property type="evidence" value="ECO:0007669"/>
    <property type="project" value="UniProtKB-UniRule"/>
</dbReference>
<name>A0A0V0R7P0_PSEPJ</name>
<feature type="binding site" evidence="11">
    <location>
        <position position="265"/>
    </location>
    <ligand>
        <name>substrate</name>
    </ligand>
</feature>
<dbReference type="UniPathway" id="UPA00139">
    <property type="reaction ID" value="UER00341"/>
</dbReference>
<evidence type="ECO:0000256" key="5">
    <source>
        <dbReference type="ARBA" id="ARBA00022801"/>
    </source>
</evidence>
<feature type="binding site" evidence="11">
    <location>
        <position position="370"/>
    </location>
    <ligand>
        <name>substrate</name>
    </ligand>
</feature>
<dbReference type="AlphaFoldDB" id="A0A0V0R7P0"/>
<dbReference type="InterPro" id="IPR036663">
    <property type="entry name" value="Fumarylacetoacetase_C_sf"/>
</dbReference>
<evidence type="ECO:0000313" key="17">
    <source>
        <dbReference type="Proteomes" id="UP000054937"/>
    </source>
</evidence>
<dbReference type="Pfam" id="PF09298">
    <property type="entry name" value="FAA_hydrolase_N"/>
    <property type="match status" value="1"/>
</dbReference>
<dbReference type="GO" id="GO:1902000">
    <property type="term" value="P:homogentisate catabolic process"/>
    <property type="evidence" value="ECO:0007669"/>
    <property type="project" value="TreeGrafter"/>
</dbReference>
<keyword evidence="9 13" id="KW-0585">Phenylalanine catabolism</keyword>
<keyword evidence="7 12" id="KW-0460">Magnesium</keyword>
<evidence type="ECO:0000256" key="13">
    <source>
        <dbReference type="RuleBase" id="RU366008"/>
    </source>
</evidence>
<dbReference type="InterPro" id="IPR005959">
    <property type="entry name" value="Fumarylacetoacetase"/>
</dbReference>
<dbReference type="GO" id="GO:0006572">
    <property type="term" value="P:L-tyrosine catabolic process"/>
    <property type="evidence" value="ECO:0007669"/>
    <property type="project" value="UniProtKB-UniRule"/>
</dbReference>
<keyword evidence="6 12" id="KW-0106">Calcium</keyword>
<comment type="pathway">
    <text evidence="1 13">Amino-acid degradation; L-phenylalanine degradation; acetoacetate and fumarate from L-phenylalanine: step 6/6.</text>
</comment>
<protein>
    <recommendedName>
        <fullName evidence="3 13">Fumarylacetoacetase</fullName>
        <ecNumber evidence="3 13">3.7.1.2</ecNumber>
    </recommendedName>
    <alternativeName>
        <fullName evidence="13">Fumarylacetoacetate hydrolase</fullName>
    </alternativeName>
</protein>
<keyword evidence="17" id="KW-1185">Reference proteome</keyword>
<dbReference type="SUPFAM" id="SSF56529">
    <property type="entry name" value="FAH"/>
    <property type="match status" value="1"/>
</dbReference>